<evidence type="ECO:0000256" key="9">
    <source>
        <dbReference type="ARBA" id="ARBA00023002"/>
    </source>
</evidence>
<reference evidence="19" key="1">
    <citation type="journal article" date="2020" name="mSystems">
        <title>Genome- and Community-Level Interaction Insights into Carbon Utilization and Element Cycling Functions of Hydrothermarchaeota in Hydrothermal Sediment.</title>
        <authorList>
            <person name="Zhou Z."/>
            <person name="Liu Y."/>
            <person name="Xu W."/>
            <person name="Pan J."/>
            <person name="Luo Z.H."/>
            <person name="Li M."/>
        </authorList>
    </citation>
    <scope>NUCLEOTIDE SEQUENCE [LARGE SCALE GENOMIC DNA]</scope>
    <source>
        <strain evidence="19">SpSt-769</strain>
    </source>
</reference>
<dbReference type="PANTHER" id="PTHR43504">
    <property type="entry name" value="ISOCITRATE DEHYDROGENASE [NADP]"/>
    <property type="match status" value="1"/>
</dbReference>
<keyword evidence="9 19" id="KW-0560">Oxidoreductase</keyword>
<dbReference type="Pfam" id="PF00180">
    <property type="entry name" value="Iso_dh"/>
    <property type="match status" value="1"/>
</dbReference>
<feature type="binding site" evidence="13">
    <location>
        <position position="350"/>
    </location>
    <ligand>
        <name>NADP(+)</name>
        <dbReference type="ChEBI" id="CHEBI:58349"/>
    </ligand>
</feature>
<keyword evidence="7 14" id="KW-0460">Magnesium</keyword>
<comment type="caution">
    <text evidence="19">The sequence shown here is derived from an EMBL/GenBank/DDBJ whole genome shotgun (WGS) entry which is preliminary data.</text>
</comment>
<dbReference type="GO" id="GO:0004450">
    <property type="term" value="F:isocitrate dehydrogenase (NADP+) activity"/>
    <property type="evidence" value="ECO:0007669"/>
    <property type="project" value="UniProtKB-UniRule"/>
</dbReference>
<dbReference type="InterPro" id="IPR024084">
    <property type="entry name" value="IsoPropMal-DH-like_dom"/>
</dbReference>
<keyword evidence="8 13" id="KW-0521">NADP</keyword>
<feature type="binding site" evidence="12">
    <location>
        <position position="119"/>
    </location>
    <ligand>
        <name>D-threo-isocitrate</name>
        <dbReference type="ChEBI" id="CHEBI:15562"/>
    </ligand>
</feature>
<comment type="catalytic activity">
    <reaction evidence="11">
        <text>D-threo-isocitrate + NADP(+) = 2-oxoglutarate + CO2 + NADPH</text>
        <dbReference type="Rhea" id="RHEA:19629"/>
        <dbReference type="ChEBI" id="CHEBI:15562"/>
        <dbReference type="ChEBI" id="CHEBI:16526"/>
        <dbReference type="ChEBI" id="CHEBI:16810"/>
        <dbReference type="ChEBI" id="CHEBI:57783"/>
        <dbReference type="ChEBI" id="CHEBI:58349"/>
        <dbReference type="EC" id="1.1.1.42"/>
    </reaction>
</comment>
<dbReference type="InterPro" id="IPR004439">
    <property type="entry name" value="Isocitrate_DH_NADP_dimer_prok"/>
</dbReference>
<feature type="binding site" evidence="12">
    <location>
        <position position="129"/>
    </location>
    <ligand>
        <name>D-threo-isocitrate</name>
        <dbReference type="ChEBI" id="CHEBI:15562"/>
    </ligand>
</feature>
<feature type="binding site" evidence="13">
    <location>
        <position position="393"/>
    </location>
    <ligand>
        <name>NADP(+)</name>
        <dbReference type="ChEBI" id="CHEBI:58349"/>
    </ligand>
</feature>
<protein>
    <recommendedName>
        <fullName evidence="17">Isocitrate dehydrogenase [NADP]</fullName>
        <ecNumber evidence="17">1.1.1.42</ecNumber>
    </recommendedName>
</protein>
<sequence>MNNVEHCLALGGEWITGESTDRLAVPDTPIIGFIEGDGVGPDIWSASRMVFDEAVRVASQGRKKVCWIEIPAGEKSFERSGEYLPDSSLDLMRTARIVIKGPLTTPVGGGIRSLNVTLRKELDLYACIRPVRYIPGTPSPVLRPELVDMVVFRENTEDVYAGIEWPSGSDGAARLIRFLHDVMHIDIPASAGVGLKPISPYATKRLMRAAIRFALAHGRNRVTIVHKGNIMKFTEGAFRDWAYEVAREEFPGIFVTEQELNNTYGGQIPKGKILLNDRIADAMFQQALLRPEEYSVLVTPNLNGDYLSDALAAQVGGLGMAPGANVGDQCALFEATHGSAPKYAGQDKVNPCSMLLSGAMMFQRIGWTDVAHLIVEGITKAIGGKTVTYDLARLMPGSTEVSCSDFARLVITHFHHDAKRQG</sequence>
<evidence type="ECO:0000256" key="5">
    <source>
        <dbReference type="ARBA" id="ARBA00022532"/>
    </source>
</evidence>
<evidence type="ECO:0000256" key="1">
    <source>
        <dbReference type="ARBA" id="ARBA00001936"/>
    </source>
</evidence>
<feature type="site" description="Critical for catalysis" evidence="15">
    <location>
        <position position="227"/>
    </location>
</feature>
<comment type="similarity">
    <text evidence="2">Belongs to the isocitrate and isopropylmalate dehydrogenases family.</text>
</comment>
<accession>A0A7C4EVH4</accession>
<evidence type="ECO:0000256" key="15">
    <source>
        <dbReference type="PIRSR" id="PIRSR604439-4"/>
    </source>
</evidence>
<evidence type="ECO:0000256" key="3">
    <source>
        <dbReference type="ARBA" id="ARBA00011738"/>
    </source>
</evidence>
<dbReference type="PANTHER" id="PTHR43504:SF1">
    <property type="entry name" value="ISOCITRATE DEHYDROGENASE [NADP]"/>
    <property type="match status" value="1"/>
</dbReference>
<feature type="modified residue" description="Phosphoserine" evidence="16">
    <location>
        <position position="113"/>
    </location>
</feature>
<evidence type="ECO:0000256" key="7">
    <source>
        <dbReference type="ARBA" id="ARBA00022842"/>
    </source>
</evidence>
<dbReference type="GO" id="GO:0006097">
    <property type="term" value="P:glyoxylate cycle"/>
    <property type="evidence" value="ECO:0007669"/>
    <property type="project" value="UniProtKB-KW"/>
</dbReference>
<dbReference type="SMART" id="SM01329">
    <property type="entry name" value="Iso_dh"/>
    <property type="match status" value="1"/>
</dbReference>
<feature type="binding site" evidence="13">
    <location>
        <begin position="337"/>
        <end position="343"/>
    </location>
    <ligand>
        <name>NADP(+)</name>
        <dbReference type="ChEBI" id="CHEBI:58349"/>
    </ligand>
</feature>
<dbReference type="GO" id="GO:0051287">
    <property type="term" value="F:NAD binding"/>
    <property type="evidence" value="ECO:0007669"/>
    <property type="project" value="InterPro"/>
</dbReference>
<dbReference type="NCBIfam" id="TIGR00183">
    <property type="entry name" value="prok_nadp_idh"/>
    <property type="match status" value="1"/>
</dbReference>
<evidence type="ECO:0000256" key="10">
    <source>
        <dbReference type="ARBA" id="ARBA00023211"/>
    </source>
</evidence>
<evidence type="ECO:0000259" key="18">
    <source>
        <dbReference type="SMART" id="SM01329"/>
    </source>
</evidence>
<feature type="domain" description="Isopropylmalate dehydrogenase-like" evidence="18">
    <location>
        <begin position="30"/>
        <end position="410"/>
    </location>
</feature>
<evidence type="ECO:0000256" key="11">
    <source>
        <dbReference type="ARBA" id="ARBA00023554"/>
    </source>
</evidence>
<keyword evidence="5 17" id="KW-0816">Tricarboxylic acid cycle</keyword>
<dbReference type="AlphaFoldDB" id="A0A7C4EVH4"/>
<dbReference type="GO" id="GO:0006099">
    <property type="term" value="P:tricarboxylic acid cycle"/>
    <property type="evidence" value="ECO:0007669"/>
    <property type="project" value="UniProtKB-UniRule"/>
</dbReference>
<dbReference type="SUPFAM" id="SSF53659">
    <property type="entry name" value="Isocitrate/Isopropylmalate dehydrogenase-like"/>
    <property type="match status" value="1"/>
</dbReference>
<evidence type="ECO:0000313" key="19">
    <source>
        <dbReference type="EMBL" id="HGH61314.1"/>
    </source>
</evidence>
<dbReference type="Gene3D" id="3.40.718.10">
    <property type="entry name" value="Isopropylmalate Dehydrogenase"/>
    <property type="match status" value="1"/>
</dbReference>
<proteinExistence type="inferred from homology"/>
<evidence type="ECO:0000256" key="16">
    <source>
        <dbReference type="PIRSR" id="PIRSR604439-5"/>
    </source>
</evidence>
<feature type="binding site" evidence="12">
    <location>
        <position position="153"/>
    </location>
    <ligand>
        <name>D-threo-isocitrate</name>
        <dbReference type="ChEBI" id="CHEBI:15562"/>
    </ligand>
</feature>
<name>A0A7C4EVH4_9BACT</name>
<evidence type="ECO:0000256" key="13">
    <source>
        <dbReference type="PIRSR" id="PIRSR604439-2"/>
    </source>
</evidence>
<dbReference type="PROSITE" id="PS00470">
    <property type="entry name" value="IDH_IMDH"/>
    <property type="match status" value="1"/>
</dbReference>
<dbReference type="GO" id="GO:0000287">
    <property type="term" value="F:magnesium ion binding"/>
    <property type="evidence" value="ECO:0007669"/>
    <property type="project" value="InterPro"/>
</dbReference>
<feature type="binding site" evidence="13">
    <location>
        <position position="389"/>
    </location>
    <ligand>
        <name>NADP(+)</name>
        <dbReference type="ChEBI" id="CHEBI:58349"/>
    </ligand>
</feature>
<evidence type="ECO:0000256" key="14">
    <source>
        <dbReference type="PIRSR" id="PIRSR604439-3"/>
    </source>
</evidence>
<dbReference type="EMBL" id="DTGT01000264">
    <property type="protein sequence ID" value="HGH61314.1"/>
    <property type="molecule type" value="Genomic_DNA"/>
</dbReference>
<evidence type="ECO:0000256" key="17">
    <source>
        <dbReference type="RuleBase" id="RU004446"/>
    </source>
</evidence>
<evidence type="ECO:0000256" key="4">
    <source>
        <dbReference type="ARBA" id="ARBA00022435"/>
    </source>
</evidence>
<feature type="modified residue" description="N6-succinyllysine" evidence="16">
    <location>
        <position position="100"/>
    </location>
</feature>
<feature type="site" description="Critical for catalysis" evidence="15">
    <location>
        <position position="160"/>
    </location>
</feature>
<evidence type="ECO:0000256" key="8">
    <source>
        <dbReference type="ARBA" id="ARBA00022857"/>
    </source>
</evidence>
<evidence type="ECO:0000256" key="2">
    <source>
        <dbReference type="ARBA" id="ARBA00007769"/>
    </source>
</evidence>
<comment type="cofactor">
    <cofactor evidence="1">
        <name>Mn(2+)</name>
        <dbReference type="ChEBI" id="CHEBI:29035"/>
    </cofactor>
</comment>
<evidence type="ECO:0000256" key="12">
    <source>
        <dbReference type="PIRSR" id="PIRSR604439-1"/>
    </source>
</evidence>
<keyword evidence="6 17" id="KW-0479">Metal-binding</keyword>
<dbReference type="EC" id="1.1.1.42" evidence="17"/>
<feature type="binding site" evidence="12">
    <location>
        <position position="115"/>
    </location>
    <ligand>
        <name>D-threo-isocitrate</name>
        <dbReference type="ChEBI" id="CHEBI:15562"/>
    </ligand>
</feature>
<gene>
    <name evidence="19" type="primary">icd</name>
    <name evidence="19" type="ORF">ENV54_08460</name>
</gene>
<feature type="binding site" evidence="14">
    <location>
        <position position="305"/>
    </location>
    <ligand>
        <name>Mg(2+)</name>
        <dbReference type="ChEBI" id="CHEBI:18420"/>
    </ligand>
</feature>
<comment type="subunit">
    <text evidence="3">Homodimer.</text>
</comment>
<keyword evidence="10 14" id="KW-0464">Manganese</keyword>
<dbReference type="NCBIfam" id="NF005425">
    <property type="entry name" value="PRK07006.1"/>
    <property type="match status" value="1"/>
</dbReference>
<keyword evidence="4 17" id="KW-0329">Glyoxylate bypass</keyword>
<dbReference type="InterPro" id="IPR019818">
    <property type="entry name" value="IsoCit/isopropylmalate_DH_CS"/>
</dbReference>
<organism evidence="19">
    <name type="scientific">Desulfomonile tiedjei</name>
    <dbReference type="NCBI Taxonomy" id="2358"/>
    <lineage>
        <taxon>Bacteria</taxon>
        <taxon>Pseudomonadati</taxon>
        <taxon>Thermodesulfobacteriota</taxon>
        <taxon>Desulfomonilia</taxon>
        <taxon>Desulfomonilales</taxon>
        <taxon>Desulfomonilaceae</taxon>
        <taxon>Desulfomonile</taxon>
    </lineage>
</organism>
<comment type="cofactor">
    <cofactor evidence="14">
        <name>Mg(2+)</name>
        <dbReference type="ChEBI" id="CHEBI:18420"/>
    </cofactor>
    <cofactor evidence="14">
        <name>Mn(2+)</name>
        <dbReference type="ChEBI" id="CHEBI:29035"/>
    </cofactor>
    <text evidence="14">Binds 1 Mg(2+) or Mn(2+) ion per subunit.</text>
</comment>
<evidence type="ECO:0000256" key="6">
    <source>
        <dbReference type="ARBA" id="ARBA00022723"/>
    </source>
</evidence>
<feature type="binding site" evidence="13">
    <location>
        <position position="104"/>
    </location>
    <ligand>
        <name>NADP(+)</name>
        <dbReference type="ChEBI" id="CHEBI:58349"/>
    </ligand>
</feature>
<feature type="binding site" evidence="12">
    <location>
        <position position="113"/>
    </location>
    <ligand>
        <name>D-threo-isocitrate</name>
        <dbReference type="ChEBI" id="CHEBI:15562"/>
    </ligand>
</feature>